<gene>
    <name evidence="2" type="ORF">AK812_SmicGene42434</name>
</gene>
<reference evidence="2 3" key="1">
    <citation type="submission" date="2016-02" db="EMBL/GenBank/DDBJ databases">
        <title>Genome analysis of coral dinoflagellate symbionts highlights evolutionary adaptations to a symbiotic lifestyle.</title>
        <authorList>
            <person name="Aranda M."/>
            <person name="Li Y."/>
            <person name="Liew Y.J."/>
            <person name="Baumgarten S."/>
            <person name="Simakov O."/>
            <person name="Wilson M."/>
            <person name="Piel J."/>
            <person name="Ashoor H."/>
            <person name="Bougouffa S."/>
            <person name="Bajic V.B."/>
            <person name="Ryu T."/>
            <person name="Ravasi T."/>
            <person name="Bayer T."/>
            <person name="Micklem G."/>
            <person name="Kim H."/>
            <person name="Bhak J."/>
            <person name="Lajeunesse T.C."/>
            <person name="Voolstra C.R."/>
        </authorList>
    </citation>
    <scope>NUCLEOTIDE SEQUENCE [LARGE SCALE GENOMIC DNA]</scope>
    <source>
        <strain evidence="2 3">CCMP2467</strain>
    </source>
</reference>
<accession>A0A1Q9C3K1</accession>
<feature type="region of interest" description="Disordered" evidence="1">
    <location>
        <begin position="33"/>
        <end position="62"/>
    </location>
</feature>
<name>A0A1Q9C3K1_SYMMI</name>
<organism evidence="2 3">
    <name type="scientific">Symbiodinium microadriaticum</name>
    <name type="common">Dinoflagellate</name>
    <name type="synonym">Zooxanthella microadriatica</name>
    <dbReference type="NCBI Taxonomy" id="2951"/>
    <lineage>
        <taxon>Eukaryota</taxon>
        <taxon>Sar</taxon>
        <taxon>Alveolata</taxon>
        <taxon>Dinophyceae</taxon>
        <taxon>Suessiales</taxon>
        <taxon>Symbiodiniaceae</taxon>
        <taxon>Symbiodinium</taxon>
    </lineage>
</organism>
<proteinExistence type="predicted"/>
<dbReference type="OrthoDB" id="10573727at2759"/>
<comment type="caution">
    <text evidence="2">The sequence shown here is derived from an EMBL/GenBank/DDBJ whole genome shotgun (WGS) entry which is preliminary data.</text>
</comment>
<feature type="compositionally biased region" description="Basic and acidic residues" evidence="1">
    <location>
        <begin position="192"/>
        <end position="203"/>
    </location>
</feature>
<evidence type="ECO:0000313" key="2">
    <source>
        <dbReference type="EMBL" id="OLP77498.1"/>
    </source>
</evidence>
<feature type="region of interest" description="Disordered" evidence="1">
    <location>
        <begin position="181"/>
        <end position="203"/>
    </location>
</feature>
<dbReference type="AlphaFoldDB" id="A0A1Q9C3K1"/>
<evidence type="ECO:0000313" key="3">
    <source>
        <dbReference type="Proteomes" id="UP000186817"/>
    </source>
</evidence>
<sequence>MGGQLCAPRSGASISGFLARVRHVGLRARRLARRRDKATSLPQRPKVDAPPESLPAGLIPDLPGSAKPRSHLLVELLRYEDFYHASPTLENRLKGPLVVAERDAEIRLLRRLGWHVICVPEHRWQLGEEGDHEAASEANRRLIFELVADMAGPAYLGLQYLRYRVSSALDFSWGRLRGGRRAGPSGALQQACDDRPRGEREREGDCTNLCKQNLPGDLGDSRGNAWCAHTSWSGTEVRVGDMNEGRRGFSAKVASVQPTDCIFRCSCCMQLIANDAPVYMRHDLTYCSPYCRDRGVPAPEDVKPEAVEVKEQKFQLTKKVSGSSLSAAGNYKSNSTLTSITESRMSEEVADWGRFAGIAKLGQRLIGVLLQRVASKTWGAEVLKTCSSGTALAPIFNFLPQVDQYTNKEIEELDMSPTADSVDVMDIPFYVYCVFASIAPAVEQMAEACSSQAYCQFEDE</sequence>
<evidence type="ECO:0000256" key="1">
    <source>
        <dbReference type="SAM" id="MobiDB-lite"/>
    </source>
</evidence>
<dbReference type="Proteomes" id="UP000186817">
    <property type="component" value="Unassembled WGS sequence"/>
</dbReference>
<keyword evidence="3" id="KW-1185">Reference proteome</keyword>
<dbReference type="EMBL" id="LSRX01001755">
    <property type="protein sequence ID" value="OLP77498.1"/>
    <property type="molecule type" value="Genomic_DNA"/>
</dbReference>
<protein>
    <submittedName>
        <fullName evidence="2">Uncharacterized protein</fullName>
    </submittedName>
</protein>